<feature type="region of interest" description="Disordered" evidence="4">
    <location>
        <begin position="1906"/>
        <end position="1939"/>
    </location>
</feature>
<feature type="region of interest" description="Disordered" evidence="4">
    <location>
        <begin position="703"/>
        <end position="724"/>
    </location>
</feature>
<keyword evidence="3" id="KW-0234">DNA repair</keyword>
<dbReference type="PROSITE" id="PS50138">
    <property type="entry name" value="BRCA2_REPEAT"/>
    <property type="match status" value="11"/>
</dbReference>
<dbReference type="GO" id="GO:0006355">
    <property type="term" value="P:regulation of DNA-templated transcription"/>
    <property type="evidence" value="ECO:0007669"/>
    <property type="project" value="TreeGrafter"/>
</dbReference>
<dbReference type="InterPro" id="IPR002093">
    <property type="entry name" value="BRCA2_repeat"/>
</dbReference>
<dbReference type="PANTHER" id="PTHR11289">
    <property type="entry name" value="BREAST CANCER TYPE 2 SUSCEPTIBILITY PROTEIN BRCA2"/>
    <property type="match status" value="1"/>
</dbReference>
<keyword evidence="6" id="KW-1185">Reference proteome</keyword>
<dbReference type="InParanoid" id="A0A6L2PYE5"/>
<name>A0A6L2PYE5_COPFO</name>
<evidence type="ECO:0000256" key="4">
    <source>
        <dbReference type="SAM" id="MobiDB-lite"/>
    </source>
</evidence>
<dbReference type="Pfam" id="PF00634">
    <property type="entry name" value="BRCA2"/>
    <property type="match status" value="9"/>
</dbReference>
<comment type="caution">
    <text evidence="5">The sequence shown here is derived from an EMBL/GenBank/DDBJ whole genome shotgun (WGS) entry which is preliminary data.</text>
</comment>
<evidence type="ECO:0000256" key="3">
    <source>
        <dbReference type="ARBA" id="ARBA00023204"/>
    </source>
</evidence>
<accession>A0A6L2PYE5</accession>
<evidence type="ECO:0000256" key="2">
    <source>
        <dbReference type="ARBA" id="ARBA00022763"/>
    </source>
</evidence>
<evidence type="ECO:0000313" key="5">
    <source>
        <dbReference type="EMBL" id="GFG37529.1"/>
    </source>
</evidence>
<keyword evidence="1" id="KW-0677">Repeat</keyword>
<organism evidence="5 6">
    <name type="scientific">Coptotermes formosanus</name>
    <name type="common">Formosan subterranean termite</name>
    <dbReference type="NCBI Taxonomy" id="36987"/>
    <lineage>
        <taxon>Eukaryota</taxon>
        <taxon>Metazoa</taxon>
        <taxon>Ecdysozoa</taxon>
        <taxon>Arthropoda</taxon>
        <taxon>Hexapoda</taxon>
        <taxon>Insecta</taxon>
        <taxon>Pterygota</taxon>
        <taxon>Neoptera</taxon>
        <taxon>Polyneoptera</taxon>
        <taxon>Dictyoptera</taxon>
        <taxon>Blattodea</taxon>
        <taxon>Blattoidea</taxon>
        <taxon>Termitoidae</taxon>
        <taxon>Rhinotermitidae</taxon>
        <taxon>Coptotermes</taxon>
    </lineage>
</organism>
<dbReference type="OrthoDB" id="21095at2759"/>
<keyword evidence="2" id="KW-0227">DNA damage</keyword>
<evidence type="ECO:0000313" key="6">
    <source>
        <dbReference type="Proteomes" id="UP000502823"/>
    </source>
</evidence>
<evidence type="ECO:0000256" key="1">
    <source>
        <dbReference type="ARBA" id="ARBA00022737"/>
    </source>
</evidence>
<evidence type="ECO:0008006" key="7">
    <source>
        <dbReference type="Google" id="ProtNLM"/>
    </source>
</evidence>
<dbReference type="GO" id="GO:0000724">
    <property type="term" value="P:double-strand break repair via homologous recombination"/>
    <property type="evidence" value="ECO:0007669"/>
    <property type="project" value="InterPro"/>
</dbReference>
<dbReference type="EMBL" id="BLKM01012755">
    <property type="protein sequence ID" value="GFG37529.1"/>
    <property type="molecule type" value="Genomic_DNA"/>
</dbReference>
<dbReference type="PANTHER" id="PTHR11289:SF0">
    <property type="entry name" value="BREAST CANCER TYPE 2 SUSCEPTIBILITY PROTEIN"/>
    <property type="match status" value="1"/>
</dbReference>
<gene>
    <name evidence="5" type="ORF">Cfor_11582</name>
</gene>
<feature type="region of interest" description="Disordered" evidence="4">
    <location>
        <begin position="1803"/>
        <end position="1827"/>
    </location>
</feature>
<reference evidence="6" key="1">
    <citation type="submission" date="2020-01" db="EMBL/GenBank/DDBJ databases">
        <title>Draft genome sequence of the Termite Coptotermes fromosanus.</title>
        <authorList>
            <person name="Itakura S."/>
            <person name="Yosikawa Y."/>
            <person name="Umezawa K."/>
        </authorList>
    </citation>
    <scope>NUCLEOTIDE SEQUENCE [LARGE SCALE GENOMIC DNA]</scope>
</reference>
<dbReference type="Proteomes" id="UP000502823">
    <property type="component" value="Unassembled WGS sequence"/>
</dbReference>
<protein>
    <recommendedName>
        <fullName evidence="7">Tower domain-containing protein</fullName>
    </recommendedName>
</protein>
<feature type="region of interest" description="Disordered" evidence="4">
    <location>
        <begin position="1958"/>
        <end position="2014"/>
    </location>
</feature>
<feature type="compositionally biased region" description="Basic and acidic residues" evidence="4">
    <location>
        <begin position="1635"/>
        <end position="1653"/>
    </location>
</feature>
<proteinExistence type="predicted"/>
<feature type="compositionally biased region" description="Polar residues" evidence="4">
    <location>
        <begin position="709"/>
        <end position="724"/>
    </location>
</feature>
<dbReference type="GO" id="GO:0005634">
    <property type="term" value="C:nucleus"/>
    <property type="evidence" value="ECO:0007669"/>
    <property type="project" value="TreeGrafter"/>
</dbReference>
<sequence length="2554" mass="281574">MDRQKWTGIHHSKHQNFKGKLMCIKFCLTSGKTNTESYKTEVVLGCAVLSVLVLFRLSPIPPLQMGGGTIPESLEPLLEEGSDMSWNSAFVTPLARSVTCSSLTSSERKVLMPLNSHRNPRVLFSGDESMDAADCSEKIDSGSEEMSQKSISDTTVLDENSAVDKTEFNMQDFVLSHKENILCSSSCRYETDCKRTVDSPVTGTVGNLLEEKSSYSVNLSMDIIQKYNEAKDPEASFQRVKSDLVQSQVQEICSSGSSKERSQYNVLQRHSFIKSPDSGMNDFTENSAEIDFGSSSPLVSSISARVTVPRRLFHGNRHVGVHGEAAVTQLGVARAQTEDSGAVACDEISQRRSSGSVGMAKLSQYDSLVSNKVATSAVHSTEDFPQDLSINTLEEICQVTELLAADTDTSIEFSQNPDDTYKNKETPVCVQLSSPDKSCLCRTSTPICCRNKHSKLNSGTRKKRIKFVPVSDNEKPNKHDENVRVGKENIQKQYECEEWQHGGNSDLEQCLAVLDNNSVVGISARVQTIKKTLNQIKKFTYVPSNVEIKAAVTQDSGLNVLMEDVVKSAQAMENVVGIKAKHNNVGKFSAIASDRTGFIPFCKLDRLPRFVAKGESSEDFKLMNGVMDTSDSTGEPILRSSNHSLSSNTGEACDQAVSIGNGGNINKFIVSGGTHTGCKNMCSAQCDSGTGVQEQSRFLRKDAHAARKFQQSSEAEEPCNTSDTRCATQGDFSKQLDDCRSGSKCEMEYEFSRPNQTTEKFGFKNNVRNQARLPNEALLKNVSLFDDTLMGEKVPVSPGRAFRVPGQDLKCEELKDTKVSAVCSPYIDISCEQCNATPGCKSDMFDGVFRQGHILDKNNSSLICARNIKKQETVRHLETKAYQNCNWNETATEENTLSFLEDKREGENMVTDLQIVLAAEDAELMQQLVEDGSMYSQWPSEIHAQEMEVCEKINSPTAETKFNFIFCCGKGNAEQKESCACSHVTRKPQEEDVSVSDGRNKSLYSKLTALCTSGYQNVEVSERNLQEIGQWHETDIICDSTEREGNESSIFNKVVQIMNVSNSSSINQVKKPRSEEVHIEEVLNTAGIRQPFSDNFDTSEIENRLQMLINKPENDILNVDHSVLTPPDSRMQNVQPEVTEYVASHDLRMETLLYKSDSNMNTATENMGTKLKTGFPIEYPGTTQLLRANGRNPSVSGRAALNTEGEDEQQKFGNIQVIDFASDPRNIKLIKSNIGVGERGLCEKLGETDDSVQAPVTDTRNLFEAKSLTPLKFQNVHDYMKNTGKSDQDIAETPSCLLEKESHLQQLLQQRDGTVNVPEQVCVGNVEVPDENVAISSSRAAQNPGDLLQNAQSIVNCDNNMAVDGITTVGSRKVVVSAKELRTKHMFPEVDANIPSRLRNSQCPTLDCPDAVGAALIHNVSNTQYSGHGTESSELDGTKEEGFSYLQGLSVVRGKQFSLSFGSLNRAKLLFSNKESQKGELVTEFLETAMKQKESLFKECKTASSVQISEPLNVPDFVISEVDTTMVEHKTEREVEERGRQALPLFQGFKTASGNEVFVSAKALNRAKMLFSEEEIDTEPTKNEIIASKLNDPQKINTPVLHRFSVASKKGIGESANTSDTSKLLFSEAGTCTESAKDGPDASEIEEKAERPHSPVFQGFSSASGKRVSVSAMALKRARQMFSEEESCKELVADETSIPELQEKEEPHSPVSKGFSTASGKRVNVSAMALKRARQMFSEEESCKELVADITSILELQEQEGPHSPVSKGFSTASGKRVNVSAMALKRARQMFSEEESCKELVADETSTLELQEQEEPHSPVSKGFSTASGKRVNVSAMALKRARQMFSEEESCKELVADETSIPELQEKEEPHSPVSKGFSTASGKRVNVSAMALKRAREMFSEEESCKELVTDETSIPELQEKEEPHSPVSKGFSTASGKRVSVSAMALKRARQMFSEEESCKELVADETSIPELPEKEEPHSPVSKGFSTASDETSIPELQEKEEPHSPVLKGFSTASCKRVSVSAMALKRARQMFSEEESCKELVADETSIPELQEKEEPHSPVLKGFSTASGKRVSISAMALKRARQMFSEEESCKELVADESSIRELQEKAEPCSPVLKRFSTASDKKVSLSAVGLKRAKLMFLEEEICKELITGETTIAELKRNKEQHLPLAGKTAISGSENLQNQGSPVKEGFLTASGRQVFISATGLNRDSVLFSEVAAAHTEVDAREGDDCYLNEKKEVVSQISQKLLPVSESCESESAECQNTEGQFISVYDTCKTKYLEFEKSSVNSQTSPRQIVPFSKEMPKQMKFKLARRVSGQEKSIKILQSEQISSSRPLFLNANQRKTEDCKQGTSVSEEICHRAETLIGFTSMPNIKRKLDDYHHPIIQFDSSRTGSTGAKGVKDKERYDLGRGTPQHDDVTEEHKTDGGLVSLTQEVKESAAALLADEAMFNSPAWIGSYVSCPDMLYDRCTGPPALVCSEGKDCSAVTAVDPGSPVLGSHDHLRKRRRVTVNADDLGHNMHAAANSSFKVNHLRLMLYCNRYLYS</sequence>
<feature type="region of interest" description="Disordered" evidence="4">
    <location>
        <begin position="1631"/>
        <end position="1662"/>
    </location>
</feature>
<dbReference type="InterPro" id="IPR015525">
    <property type="entry name" value="BRCA2"/>
</dbReference>